<gene>
    <name evidence="3" type="ORF">ETSY2_48045</name>
</gene>
<proteinExistence type="predicted"/>
<sequence length="256" mass="30478">NAPLNRWFGRLWTFTGGWASYWWYHAHVLVHHKNLLAECDWTLPKYDSKGRHENLYVYMMLHWPWRYGLHLWRDYRAASPSRRRKFEKETAIFAVLWSIPFWIDPWMGLWLWVLPHFFANCRAMGPGMYLQHVDSVAKTETQPYSHSTTYTGKFFNLLNFNIGYHLEHHDYPQLHWSQLPALHRELLPELTAHGAKISHLGYHRGAGQVYLRDFLALFGRQRGQRPGNKHLKSCLRGRRAVKLMPFISHRQGVTAF</sequence>
<protein>
    <recommendedName>
        <fullName evidence="2">Fatty acid desaturase domain-containing protein</fullName>
    </recommendedName>
</protein>
<evidence type="ECO:0000256" key="1">
    <source>
        <dbReference type="SAM" id="Phobius"/>
    </source>
</evidence>
<dbReference type="Proteomes" id="UP000019140">
    <property type="component" value="Unassembled WGS sequence"/>
</dbReference>
<organism evidence="3 4">
    <name type="scientific">Candidatus Entotheonella gemina</name>
    <dbReference type="NCBI Taxonomy" id="1429439"/>
    <lineage>
        <taxon>Bacteria</taxon>
        <taxon>Pseudomonadati</taxon>
        <taxon>Nitrospinota/Tectimicrobiota group</taxon>
        <taxon>Candidatus Tectimicrobiota</taxon>
        <taxon>Candidatus Entotheonellia</taxon>
        <taxon>Candidatus Entotheonellales</taxon>
        <taxon>Candidatus Entotheonellaceae</taxon>
        <taxon>Candidatus Entotheonella</taxon>
    </lineage>
</organism>
<dbReference type="HOGENOM" id="CLU_1087742_0_0_7"/>
<keyword evidence="1" id="KW-0812">Transmembrane</keyword>
<accession>W4LBY2</accession>
<evidence type="ECO:0000313" key="3">
    <source>
        <dbReference type="EMBL" id="ETW95497.1"/>
    </source>
</evidence>
<dbReference type="AlphaFoldDB" id="W4LBY2"/>
<dbReference type="GO" id="GO:0006629">
    <property type="term" value="P:lipid metabolic process"/>
    <property type="evidence" value="ECO:0007669"/>
    <property type="project" value="InterPro"/>
</dbReference>
<feature type="non-terminal residue" evidence="3">
    <location>
        <position position="1"/>
    </location>
</feature>
<dbReference type="EMBL" id="AZHX01002309">
    <property type="protein sequence ID" value="ETW95497.1"/>
    <property type="molecule type" value="Genomic_DNA"/>
</dbReference>
<keyword evidence="1" id="KW-1133">Transmembrane helix</keyword>
<evidence type="ECO:0000313" key="4">
    <source>
        <dbReference type="Proteomes" id="UP000019140"/>
    </source>
</evidence>
<keyword evidence="4" id="KW-1185">Reference proteome</keyword>
<feature type="domain" description="Fatty acid desaturase" evidence="2">
    <location>
        <begin position="4"/>
        <end position="199"/>
    </location>
</feature>
<dbReference type="Pfam" id="PF00487">
    <property type="entry name" value="FA_desaturase"/>
    <property type="match status" value="1"/>
</dbReference>
<reference evidence="3 4" key="1">
    <citation type="journal article" date="2014" name="Nature">
        <title>An environmental bacterial taxon with a large and distinct metabolic repertoire.</title>
        <authorList>
            <person name="Wilson M.C."/>
            <person name="Mori T."/>
            <person name="Ruckert C."/>
            <person name="Uria A.R."/>
            <person name="Helf M.J."/>
            <person name="Takada K."/>
            <person name="Gernert C."/>
            <person name="Steffens U.A."/>
            <person name="Heycke N."/>
            <person name="Schmitt S."/>
            <person name="Rinke C."/>
            <person name="Helfrich E.J."/>
            <person name="Brachmann A.O."/>
            <person name="Gurgui C."/>
            <person name="Wakimoto T."/>
            <person name="Kracht M."/>
            <person name="Crusemann M."/>
            <person name="Hentschel U."/>
            <person name="Abe I."/>
            <person name="Matsunaga S."/>
            <person name="Kalinowski J."/>
            <person name="Takeyama H."/>
            <person name="Piel J."/>
        </authorList>
    </citation>
    <scope>NUCLEOTIDE SEQUENCE [LARGE SCALE GENOMIC DNA]</scope>
    <source>
        <strain evidence="4">TSY2</strain>
    </source>
</reference>
<dbReference type="InterPro" id="IPR005804">
    <property type="entry name" value="FA_desaturase_dom"/>
</dbReference>
<evidence type="ECO:0000259" key="2">
    <source>
        <dbReference type="Pfam" id="PF00487"/>
    </source>
</evidence>
<feature type="transmembrane region" description="Helical" evidence="1">
    <location>
        <begin position="91"/>
        <end position="113"/>
    </location>
</feature>
<comment type="caution">
    <text evidence="3">The sequence shown here is derived from an EMBL/GenBank/DDBJ whole genome shotgun (WGS) entry which is preliminary data.</text>
</comment>
<keyword evidence="1" id="KW-0472">Membrane</keyword>
<name>W4LBY2_9BACT</name>